<evidence type="ECO:0000256" key="1">
    <source>
        <dbReference type="SAM" id="MobiDB-lite"/>
    </source>
</evidence>
<dbReference type="Proteomes" id="UP001589707">
    <property type="component" value="Unassembled WGS sequence"/>
</dbReference>
<keyword evidence="3" id="KW-1185">Reference proteome</keyword>
<organism evidence="2 3">
    <name type="scientific">Brevibacterium otitidis</name>
    <dbReference type="NCBI Taxonomy" id="53364"/>
    <lineage>
        <taxon>Bacteria</taxon>
        <taxon>Bacillati</taxon>
        <taxon>Actinomycetota</taxon>
        <taxon>Actinomycetes</taxon>
        <taxon>Micrococcales</taxon>
        <taxon>Brevibacteriaceae</taxon>
        <taxon>Brevibacterium</taxon>
    </lineage>
</organism>
<reference evidence="2 3" key="1">
    <citation type="submission" date="2024-09" db="EMBL/GenBank/DDBJ databases">
        <authorList>
            <person name="Sun Q."/>
            <person name="Mori K."/>
        </authorList>
    </citation>
    <scope>NUCLEOTIDE SEQUENCE [LARGE SCALE GENOMIC DNA]</scope>
    <source>
        <strain evidence="2 3">JCM 11683</strain>
    </source>
</reference>
<gene>
    <name evidence="2" type="ORF">ACFFN1_04160</name>
</gene>
<comment type="caution">
    <text evidence="2">The sequence shown here is derived from an EMBL/GenBank/DDBJ whole genome shotgun (WGS) entry which is preliminary data.</text>
</comment>
<dbReference type="RefSeq" id="WP_376838881.1">
    <property type="nucleotide sequence ID" value="NZ_JBHMAU010000032.1"/>
</dbReference>
<protein>
    <recommendedName>
        <fullName evidence="4">DUF4355 domain-containing protein</fullName>
    </recommendedName>
</protein>
<sequence>MARKHEAQSKANADKAKQFDKWQESQKTEQQKADDALAALQKERDSAITQAALAKAALDHGLSADDFELIGGGSPDEINAKAEKLAARLKASRVPSTSPDPRLGRESKPTGSGDWLRDQLQRK</sequence>
<accession>A0ABV5X0D9</accession>
<proteinExistence type="predicted"/>
<evidence type="ECO:0008006" key="4">
    <source>
        <dbReference type="Google" id="ProtNLM"/>
    </source>
</evidence>
<evidence type="ECO:0000313" key="3">
    <source>
        <dbReference type="Proteomes" id="UP001589707"/>
    </source>
</evidence>
<name>A0ABV5X0D9_9MICO</name>
<evidence type="ECO:0000313" key="2">
    <source>
        <dbReference type="EMBL" id="MFB9775608.1"/>
    </source>
</evidence>
<feature type="region of interest" description="Disordered" evidence="1">
    <location>
        <begin position="1"/>
        <end position="38"/>
    </location>
</feature>
<dbReference type="EMBL" id="JBHMAU010000032">
    <property type="protein sequence ID" value="MFB9775608.1"/>
    <property type="molecule type" value="Genomic_DNA"/>
</dbReference>
<feature type="region of interest" description="Disordered" evidence="1">
    <location>
        <begin position="88"/>
        <end position="123"/>
    </location>
</feature>